<feature type="coiled-coil region" evidence="1">
    <location>
        <begin position="344"/>
        <end position="371"/>
    </location>
</feature>
<proteinExistence type="predicted"/>
<evidence type="ECO:0000313" key="4">
    <source>
        <dbReference type="Proteomes" id="UP001162131"/>
    </source>
</evidence>
<keyword evidence="4" id="KW-1185">Reference proteome</keyword>
<dbReference type="AlphaFoldDB" id="A0AAU9JYD7"/>
<feature type="region of interest" description="Disordered" evidence="2">
    <location>
        <begin position="912"/>
        <end position="953"/>
    </location>
</feature>
<protein>
    <submittedName>
        <fullName evidence="3">Uncharacterized protein</fullName>
    </submittedName>
</protein>
<name>A0AAU9JYD7_9CILI</name>
<evidence type="ECO:0000313" key="3">
    <source>
        <dbReference type="EMBL" id="CAG9330521.1"/>
    </source>
</evidence>
<feature type="coiled-coil region" evidence="1">
    <location>
        <begin position="71"/>
        <end position="113"/>
    </location>
</feature>
<feature type="compositionally biased region" description="Basic residues" evidence="2">
    <location>
        <begin position="933"/>
        <end position="945"/>
    </location>
</feature>
<sequence>MENSQKQDTVKDLKNNLFKLKNFIYRLESGSENLNLKEIISTDPSGRESIVAIESLINRLQTQGPGSNKSLAMYKLEIKNHELELEKQISENQQQIQLLRRDYERRISEYEIKLQHSGSSLSIPPSIELLQFRQNSELISNDDKAELFRARTHEAVNKHNHDLSKETPRWLDEDRLFSLRSHDSKFNDLKEILNLTQARLQSVLKEKESLQNLADHTKLRLSKVEEENSLISKKYEEAQQQICDLQLKSNKTEDQYAQLSSEFSQFKERSQAQEAKLEDQIKKKSLQIEKVLLKMQQLNQRFLHTKQELDAKQQEISVKVKLFEKEKELREQTADALSKNDKHILILKETVDNLLLKLKETQEEADRAQKQLFQKLTSEHNNEINSLKNEHSAAIKKCQTECEDQINDLKKKHAEKEKILEAHFQQRHSENRKWYVDRILEKNEQLSKQEGLFYAQKSAFQNEINVLSEQNDQVKLEIEALRREMELKKREAEFAESKAEEIQNKLDTSTIKEKVTQVQSKTTFKVLNEQIAMLESEMGDRIRHEITKVLLVQKAKRKQLKKTCERKIKENQHFYENEIKKAKDMVSTEKQVLIDIIGEKEKQHLLSELQNEKLVQNILQDVEIRNSRVIEEKNQILINKKLAFKKKKKDLNELFQKEVENLKILAMNETERLLREQEESYKEEIKRLKEQYKQEIVNKEVHFSHGETILKALYEKQIKDLKALVESLKFDTSEAKRCNLENEITLRSEIKRLQENFESEVQKSLELKEKIKLLENELEQILENYESAKSNELDTKEELEQEENIENEISLKEQIHEKDIIINELEQKIHQLEVEILKLKESFQSKTEKPPTSFTIINEKLRERILVAEETAQLKKEIVSKDEEIKTLEKNLEECKRKIRNNENDLKFLFESKSPSNISTNKSKKSLSPIKAHTPRGIRSRKIIKRTLSPDKS</sequence>
<evidence type="ECO:0000256" key="2">
    <source>
        <dbReference type="SAM" id="MobiDB-lite"/>
    </source>
</evidence>
<evidence type="ECO:0000256" key="1">
    <source>
        <dbReference type="SAM" id="Coils"/>
    </source>
</evidence>
<comment type="caution">
    <text evidence="3">The sequence shown here is derived from an EMBL/GenBank/DDBJ whole genome shotgun (WGS) entry which is preliminary data.</text>
</comment>
<gene>
    <name evidence="3" type="ORF">BSTOLATCC_MIC51104</name>
</gene>
<feature type="coiled-coil region" evidence="1">
    <location>
        <begin position="457"/>
        <end position="512"/>
    </location>
</feature>
<keyword evidence="1" id="KW-0175">Coiled coil</keyword>
<reference evidence="3" key="1">
    <citation type="submission" date="2021-09" db="EMBL/GenBank/DDBJ databases">
        <authorList>
            <consortium name="AG Swart"/>
            <person name="Singh M."/>
            <person name="Singh A."/>
            <person name="Seah K."/>
            <person name="Emmerich C."/>
        </authorList>
    </citation>
    <scope>NUCLEOTIDE SEQUENCE</scope>
    <source>
        <strain evidence="3">ATCC30299</strain>
    </source>
</reference>
<organism evidence="3 4">
    <name type="scientific">Blepharisma stoltei</name>
    <dbReference type="NCBI Taxonomy" id="1481888"/>
    <lineage>
        <taxon>Eukaryota</taxon>
        <taxon>Sar</taxon>
        <taxon>Alveolata</taxon>
        <taxon>Ciliophora</taxon>
        <taxon>Postciliodesmatophora</taxon>
        <taxon>Heterotrichea</taxon>
        <taxon>Heterotrichida</taxon>
        <taxon>Blepharismidae</taxon>
        <taxon>Blepharisma</taxon>
    </lineage>
</organism>
<dbReference type="EMBL" id="CAJZBQ010000051">
    <property type="protein sequence ID" value="CAG9330521.1"/>
    <property type="molecule type" value="Genomic_DNA"/>
</dbReference>
<feature type="coiled-coil region" evidence="1">
    <location>
        <begin position="193"/>
        <end position="315"/>
    </location>
</feature>
<accession>A0AAU9JYD7</accession>
<dbReference type="Proteomes" id="UP001162131">
    <property type="component" value="Unassembled WGS sequence"/>
</dbReference>
<feature type="coiled-coil region" evidence="1">
    <location>
        <begin position="399"/>
        <end position="426"/>
    </location>
</feature>
<feature type="coiled-coil region" evidence="1">
    <location>
        <begin position="659"/>
        <end position="912"/>
    </location>
</feature>